<reference evidence="3 4" key="1">
    <citation type="submission" date="2024-10" db="EMBL/GenBank/DDBJ databases">
        <title>The Natural Products Discovery Center: Release of the First 8490 Sequenced Strains for Exploring Actinobacteria Biosynthetic Diversity.</title>
        <authorList>
            <person name="Kalkreuter E."/>
            <person name="Kautsar S.A."/>
            <person name="Yang D."/>
            <person name="Bader C.D."/>
            <person name="Teijaro C.N."/>
            <person name="Fluegel L."/>
            <person name="Davis C.M."/>
            <person name="Simpson J.R."/>
            <person name="Lauterbach L."/>
            <person name="Steele A.D."/>
            <person name="Gui C."/>
            <person name="Meng S."/>
            <person name="Li G."/>
            <person name="Viehrig K."/>
            <person name="Ye F."/>
            <person name="Su P."/>
            <person name="Kiefer A.F."/>
            <person name="Nichols A."/>
            <person name="Cepeda A.J."/>
            <person name="Yan W."/>
            <person name="Fan B."/>
            <person name="Jiang Y."/>
            <person name="Adhikari A."/>
            <person name="Zheng C.-J."/>
            <person name="Schuster L."/>
            <person name="Cowan T.M."/>
            <person name="Smanski M.J."/>
            <person name="Chevrette M.G."/>
            <person name="De Carvalho L.P.S."/>
            <person name="Shen B."/>
        </authorList>
    </citation>
    <scope>NUCLEOTIDE SEQUENCE [LARGE SCALE GENOMIC DNA]</scope>
    <source>
        <strain evidence="3 4">NPDC049503</strain>
    </source>
</reference>
<dbReference type="InterPro" id="IPR011013">
    <property type="entry name" value="Gal_mutarotase_sf_dom"/>
</dbReference>
<keyword evidence="4" id="KW-1185">Reference proteome</keyword>
<dbReference type="Gene3D" id="1.10.260.40">
    <property type="entry name" value="lambda repressor-like DNA-binding domains"/>
    <property type="match status" value="1"/>
</dbReference>
<dbReference type="Gene3D" id="2.30.110.10">
    <property type="entry name" value="Electron Transport, Fmn-binding Protein, Chain A"/>
    <property type="match status" value="1"/>
</dbReference>
<dbReference type="Pfam" id="PF12900">
    <property type="entry name" value="Pyridox_ox_2"/>
    <property type="match status" value="1"/>
</dbReference>
<keyword evidence="1" id="KW-0326">Glycosidase</keyword>
<dbReference type="Proteomes" id="UP001612928">
    <property type="component" value="Unassembled WGS sequence"/>
</dbReference>
<dbReference type="InterPro" id="IPR005195">
    <property type="entry name" value="Glyco_hydro_65_M"/>
</dbReference>
<dbReference type="Pfam" id="PF03636">
    <property type="entry name" value="Glyco_hydro_65N"/>
    <property type="match status" value="1"/>
</dbReference>
<dbReference type="InterPro" id="IPR005196">
    <property type="entry name" value="Glyco_hydro_65_N"/>
</dbReference>
<gene>
    <name evidence="3" type="ORF">ACIBP5_08515</name>
</gene>
<dbReference type="PANTHER" id="PTHR11051">
    <property type="entry name" value="GLYCOSYL HYDROLASE-RELATED"/>
    <property type="match status" value="1"/>
</dbReference>
<dbReference type="SMART" id="SM00530">
    <property type="entry name" value="HTH_XRE"/>
    <property type="match status" value="1"/>
</dbReference>
<proteinExistence type="predicted"/>
<dbReference type="EMBL" id="JBITMB010000002">
    <property type="protein sequence ID" value="MFI7439987.1"/>
    <property type="molecule type" value="Genomic_DNA"/>
</dbReference>
<feature type="domain" description="HTH cro/C1-type" evidence="2">
    <location>
        <begin position="787"/>
        <end position="841"/>
    </location>
</feature>
<dbReference type="InterPro" id="IPR010982">
    <property type="entry name" value="Lambda_DNA-bd_dom_sf"/>
</dbReference>
<comment type="caution">
    <text evidence="3">The sequence shown here is derived from an EMBL/GenBank/DDBJ whole genome shotgun (WGS) entry which is preliminary data.</text>
</comment>
<dbReference type="SUPFAM" id="SSF47413">
    <property type="entry name" value="lambda repressor-like DNA-binding domains"/>
    <property type="match status" value="1"/>
</dbReference>
<dbReference type="InterPro" id="IPR005194">
    <property type="entry name" value="Glyco_hydro_65_C"/>
</dbReference>
<evidence type="ECO:0000313" key="4">
    <source>
        <dbReference type="Proteomes" id="UP001612928"/>
    </source>
</evidence>
<dbReference type="SUPFAM" id="SSF50475">
    <property type="entry name" value="FMN-binding split barrel"/>
    <property type="match status" value="1"/>
</dbReference>
<accession>A0ABW8A1M2</accession>
<dbReference type="InterPro" id="IPR012349">
    <property type="entry name" value="Split_barrel_FMN-bd"/>
</dbReference>
<dbReference type="InterPro" id="IPR008928">
    <property type="entry name" value="6-hairpin_glycosidase_sf"/>
</dbReference>
<name>A0ABW8A1M2_9ACTN</name>
<dbReference type="CDD" id="cd00093">
    <property type="entry name" value="HTH_XRE"/>
    <property type="match status" value="1"/>
</dbReference>
<dbReference type="SUPFAM" id="SSF48208">
    <property type="entry name" value="Six-hairpin glycosidases"/>
    <property type="match status" value="1"/>
</dbReference>
<dbReference type="Pfam" id="PF03633">
    <property type="entry name" value="Glyco_hydro_65C"/>
    <property type="match status" value="1"/>
</dbReference>
<dbReference type="Gene3D" id="2.70.98.40">
    <property type="entry name" value="Glycoside hydrolase, family 65, N-terminal domain"/>
    <property type="match status" value="1"/>
</dbReference>
<sequence>MTARDASATPYETPCHEVAADPWTLRYDGYDPACEGLREALCTLGNGRFATRGATPDGGARTPGTYAAGCYDRLESTVAGRTVTNEDLVNLPDWLPLTFATAGGEWFSPERARLLEYRHELDMRRGLLVRSLRWRDGEGRVTRVRQCRLVSMADPLLAAMETVFVAENWSGPLRVRAALDGRVVNHGVARYRDLRGDHLTGHDTGTAGDLAWLSAVTRSSGITVALAARTDHGARAPEVTREPDLITAEHVLDLAEGTPATLTKIVALVTSRDPAIHDPCSAALRAARLAPGFDTLLARHVAAWRRLWDRGRLDVDGAQIAQAVHLHVFHLLQTLSPHTADLDAGVPARGLHGEAYRGHVFWDELFVLPWLNLRFPEISNGLLRYRWRRLPEARAAARAAGFDGAMFPWQSGSDGREETQTLHLNPLSGRWLPDRSHLQRHVGLAIAYNAWQHHLATGSMPAWCAELLVDVARFFASLAVPYEESGRYEIHGVMGPDEYHEHLPGAAAPGLANNAYTNVMTVWLLLRALDTLELHPELPVAEGEPERWLDITRRMRVDFHDGVISQFGGYAGLAELDWDRYRGVRRLDRVLEAEGDDVNRYKASKQADTLMLFYLLSADELLGLLHRLGYPAGPELIPRTIHYYLDRTSHGSTLSAVVHAWVLTRSDRARSWTFFAEALASDIEDVQGGTTAEGVHLGAMGGTLDLIQRCYLGLHLRRDGLHLDPLLPDELSPLSLPIRFRGIRYFIDADHEKTRVNGVTLARGARRTFASQQGGTTMSTGDLGRRIIHHRERLGLTREQLAERAAMAPGYVKYLEEHPDTIGTSALSRLADALQITVEDLLGGGVDRPPGVGPAQAGPQLQALRPEECLRLIAPGGIGRVAFGGPQGPTVLPVNYKLHEGAIVFRTAYGGPMDQSLRTGLEGVEIKIGFEVDQIDEARREGWSVLVQGPAHHVPPEELRQVSGAGVSPWAGGERELYIRVVPHQITGRRIRGL</sequence>
<dbReference type="InterPro" id="IPR012341">
    <property type="entry name" value="6hp_glycosidase-like_sf"/>
</dbReference>
<dbReference type="Gene3D" id="2.60.420.10">
    <property type="entry name" value="Maltose phosphorylase, domain 3"/>
    <property type="match status" value="1"/>
</dbReference>
<dbReference type="Gene3D" id="1.50.10.10">
    <property type="match status" value="1"/>
</dbReference>
<dbReference type="SUPFAM" id="SSF74650">
    <property type="entry name" value="Galactose mutarotase-like"/>
    <property type="match status" value="1"/>
</dbReference>
<dbReference type="RefSeq" id="WP_397019679.1">
    <property type="nucleotide sequence ID" value="NZ_JBITMB010000002.1"/>
</dbReference>
<organism evidence="3 4">
    <name type="scientific">Nonomuraea indica</name>
    <dbReference type="NCBI Taxonomy" id="1581193"/>
    <lineage>
        <taxon>Bacteria</taxon>
        <taxon>Bacillati</taxon>
        <taxon>Actinomycetota</taxon>
        <taxon>Actinomycetes</taxon>
        <taxon>Streptosporangiales</taxon>
        <taxon>Streptosporangiaceae</taxon>
        <taxon>Nonomuraea</taxon>
    </lineage>
</organism>
<dbReference type="Pfam" id="PF03632">
    <property type="entry name" value="Glyco_hydro_65m"/>
    <property type="match status" value="1"/>
</dbReference>
<dbReference type="PANTHER" id="PTHR11051:SF8">
    <property type="entry name" value="PROTEIN-GLUCOSYLGALACTOSYLHYDROXYLYSINE GLUCOSIDASE"/>
    <property type="match status" value="1"/>
</dbReference>
<dbReference type="InterPro" id="IPR024747">
    <property type="entry name" value="Pyridox_Oxase-rel"/>
</dbReference>
<evidence type="ECO:0000313" key="3">
    <source>
        <dbReference type="EMBL" id="MFI7439987.1"/>
    </source>
</evidence>
<dbReference type="InterPro" id="IPR037018">
    <property type="entry name" value="GH65_N"/>
</dbReference>
<protein>
    <submittedName>
        <fullName evidence="3">Pyridoxamine 5'-phosphate oxidase family protein</fullName>
    </submittedName>
</protein>
<keyword evidence="1" id="KW-0378">Hydrolase</keyword>
<dbReference type="InterPro" id="IPR001387">
    <property type="entry name" value="Cro/C1-type_HTH"/>
</dbReference>
<evidence type="ECO:0000256" key="1">
    <source>
        <dbReference type="ARBA" id="ARBA00023295"/>
    </source>
</evidence>
<evidence type="ECO:0000259" key="2">
    <source>
        <dbReference type="PROSITE" id="PS50943"/>
    </source>
</evidence>
<dbReference type="PROSITE" id="PS50943">
    <property type="entry name" value="HTH_CROC1"/>
    <property type="match status" value="1"/>
</dbReference>